<dbReference type="Proteomes" id="UP000297322">
    <property type="component" value="Unassembled WGS sequence"/>
</dbReference>
<protein>
    <submittedName>
        <fullName evidence="1">Uncharacterized protein</fullName>
    </submittedName>
</protein>
<organism evidence="1 2">
    <name type="scientific">Pseudomonas fluorescens</name>
    <dbReference type="NCBI Taxonomy" id="294"/>
    <lineage>
        <taxon>Bacteria</taxon>
        <taxon>Pseudomonadati</taxon>
        <taxon>Pseudomonadota</taxon>
        <taxon>Gammaproteobacteria</taxon>
        <taxon>Pseudomonadales</taxon>
        <taxon>Pseudomonadaceae</taxon>
        <taxon>Pseudomonas</taxon>
    </lineage>
</organism>
<dbReference type="AlphaFoldDB" id="A0A4Y9TAG5"/>
<reference evidence="1 2" key="1">
    <citation type="submission" date="2019-03" db="EMBL/GenBank/DDBJ databases">
        <title>Biocontrol and xenobiotic degradation properties of endophytic Pseudomonas fluorescens strain BRZ63.</title>
        <authorList>
            <person name="Chlebek D.A."/>
            <person name="Pinski A."/>
            <person name="Zur J.P."/>
            <person name="Michalska J."/>
            <person name="Hupert-Kocurek K.T."/>
        </authorList>
    </citation>
    <scope>NUCLEOTIDE SEQUENCE [LARGE SCALE GENOMIC DNA]</scope>
    <source>
        <strain evidence="1 2">BRZ63</strain>
    </source>
</reference>
<dbReference type="EMBL" id="SPVI01000014">
    <property type="protein sequence ID" value="TFW41385.1"/>
    <property type="molecule type" value="Genomic_DNA"/>
</dbReference>
<evidence type="ECO:0000313" key="2">
    <source>
        <dbReference type="Proteomes" id="UP000297322"/>
    </source>
</evidence>
<evidence type="ECO:0000313" key="1">
    <source>
        <dbReference type="EMBL" id="TFW41385.1"/>
    </source>
</evidence>
<comment type="caution">
    <text evidence="1">The sequence shown here is derived from an EMBL/GenBank/DDBJ whole genome shotgun (WGS) entry which is preliminary data.</text>
</comment>
<name>A0A4Y9TAG5_PSEFL</name>
<sequence>MPARAPRDEFVSAPILQLRALLASQDGIFTFTWPCGWFAAPAALSAAAVNEVTAMKHPIRAQMFVQVICLLSVAQLFC</sequence>
<proteinExistence type="predicted"/>
<accession>A0A4Y9TAG5</accession>
<gene>
    <name evidence="1" type="ORF">E4T65_22090</name>
</gene>